<organism evidence="4 5">
    <name type="scientific">Porphyra umbilicalis</name>
    <name type="common">Purple laver</name>
    <name type="synonym">Red alga</name>
    <dbReference type="NCBI Taxonomy" id="2786"/>
    <lineage>
        <taxon>Eukaryota</taxon>
        <taxon>Rhodophyta</taxon>
        <taxon>Bangiophyceae</taxon>
        <taxon>Bangiales</taxon>
        <taxon>Bangiaceae</taxon>
        <taxon>Porphyra</taxon>
    </lineage>
</organism>
<dbReference type="Pfam" id="PF05757">
    <property type="entry name" value="PsbQ"/>
    <property type="match status" value="1"/>
</dbReference>
<evidence type="ECO:0000256" key="1">
    <source>
        <dbReference type="ARBA" id="ARBA00004370"/>
    </source>
</evidence>
<gene>
    <name evidence="4" type="ORF">BU14_0086s0010</name>
</gene>
<evidence type="ECO:0000313" key="5">
    <source>
        <dbReference type="Proteomes" id="UP000218209"/>
    </source>
</evidence>
<accession>A0A1X6PEP5</accession>
<dbReference type="InterPro" id="IPR023222">
    <property type="entry name" value="PsbQ-like_dom_sf"/>
</dbReference>
<name>A0A1X6PEP5_PORUM</name>
<dbReference type="Gene3D" id="1.20.120.290">
    <property type="entry name" value="Oxygen-evolving enhancer protein 3 (PsbQ), four-helix up-down bundle"/>
    <property type="match status" value="1"/>
</dbReference>
<sequence>MAFVLPTGAVGASSLHGARVATPAVCANAGIAMRAGGDAPTRRAVLAGALAAAGLAILPDTAQAMGGEGAKQSFFGAKSISNPFTYNEKSKGPIVYKPYNDDEKAYLEKIVTDSKSSLKSTDGPILDKSWEEVRSRLRLEMSLLRKTQVELNKKITDPKSKAAAEKAYEQFKKDIDNLDYAARTKNQDKALKSRGFAITSLDAWVKAVGL</sequence>
<protein>
    <submittedName>
        <fullName evidence="4">Uncharacterized protein</fullName>
    </submittedName>
</protein>
<dbReference type="InterPro" id="IPR008797">
    <property type="entry name" value="PSII_PsbQ"/>
</dbReference>
<dbReference type="GO" id="GO:0005509">
    <property type="term" value="F:calcium ion binding"/>
    <property type="evidence" value="ECO:0007669"/>
    <property type="project" value="InterPro"/>
</dbReference>
<evidence type="ECO:0000256" key="3">
    <source>
        <dbReference type="ARBA" id="ARBA00023136"/>
    </source>
</evidence>
<dbReference type="AlphaFoldDB" id="A0A1X6PEP5"/>
<evidence type="ECO:0000256" key="2">
    <source>
        <dbReference type="ARBA" id="ARBA00023078"/>
    </source>
</evidence>
<dbReference type="OrthoDB" id="4883at2759"/>
<reference evidence="4 5" key="1">
    <citation type="submission" date="2017-03" db="EMBL/GenBank/DDBJ databases">
        <title>WGS assembly of Porphyra umbilicalis.</title>
        <authorList>
            <person name="Brawley S.H."/>
            <person name="Blouin N.A."/>
            <person name="Ficko-Blean E."/>
            <person name="Wheeler G.L."/>
            <person name="Lohr M."/>
            <person name="Goodson H.V."/>
            <person name="Jenkins J.W."/>
            <person name="Blaby-Haas C.E."/>
            <person name="Helliwell K.E."/>
            <person name="Chan C."/>
            <person name="Marriage T."/>
            <person name="Bhattacharya D."/>
            <person name="Klein A.S."/>
            <person name="Badis Y."/>
            <person name="Brodie J."/>
            <person name="Cao Y."/>
            <person name="Collen J."/>
            <person name="Dittami S.M."/>
            <person name="Gachon C.M."/>
            <person name="Green B.R."/>
            <person name="Karpowicz S."/>
            <person name="Kim J.W."/>
            <person name="Kudahl U."/>
            <person name="Lin S."/>
            <person name="Michel G."/>
            <person name="Mittag M."/>
            <person name="Olson B.J."/>
            <person name="Pangilinan J."/>
            <person name="Peng Y."/>
            <person name="Qiu H."/>
            <person name="Shu S."/>
            <person name="Singer J.T."/>
            <person name="Smith A.G."/>
            <person name="Sprecher B.N."/>
            <person name="Wagner V."/>
            <person name="Wang W."/>
            <person name="Wang Z.-Y."/>
            <person name="Yan J."/>
            <person name="Yarish C."/>
            <person name="Zoeuner-Riek S."/>
            <person name="Zhuang Y."/>
            <person name="Zou Y."/>
            <person name="Lindquist E.A."/>
            <person name="Grimwood J."/>
            <person name="Barry K."/>
            <person name="Rokhsar D.S."/>
            <person name="Schmutz J."/>
            <person name="Stiller J.W."/>
            <person name="Grossman A.R."/>
            <person name="Prochnik S.E."/>
        </authorList>
    </citation>
    <scope>NUCLEOTIDE SEQUENCE [LARGE SCALE GENOMIC DNA]</scope>
    <source>
        <strain evidence="4">4086291</strain>
    </source>
</reference>
<proteinExistence type="predicted"/>
<dbReference type="EMBL" id="KV918797">
    <property type="protein sequence ID" value="OSX79123.1"/>
    <property type="molecule type" value="Genomic_DNA"/>
</dbReference>
<dbReference type="SUPFAM" id="SSF101112">
    <property type="entry name" value="Oxygen-evolving enhancer protein 3"/>
    <property type="match status" value="1"/>
</dbReference>
<keyword evidence="2" id="KW-0793">Thylakoid</keyword>
<evidence type="ECO:0000313" key="4">
    <source>
        <dbReference type="EMBL" id="OSX79123.1"/>
    </source>
</evidence>
<keyword evidence="3" id="KW-0472">Membrane</keyword>
<dbReference type="Proteomes" id="UP000218209">
    <property type="component" value="Unassembled WGS sequence"/>
</dbReference>
<dbReference type="GO" id="GO:0009523">
    <property type="term" value="C:photosystem II"/>
    <property type="evidence" value="ECO:0007669"/>
    <property type="project" value="InterPro"/>
</dbReference>
<dbReference type="GO" id="GO:0019898">
    <property type="term" value="C:extrinsic component of membrane"/>
    <property type="evidence" value="ECO:0007669"/>
    <property type="project" value="InterPro"/>
</dbReference>
<comment type="subcellular location">
    <subcellularLocation>
        <location evidence="1">Membrane</location>
    </subcellularLocation>
</comment>
<dbReference type="GO" id="GO:0015979">
    <property type="term" value="P:photosynthesis"/>
    <property type="evidence" value="ECO:0007669"/>
    <property type="project" value="InterPro"/>
</dbReference>
<keyword evidence="5" id="KW-1185">Reference proteome</keyword>